<gene>
    <name evidence="1" type="ORF">CDL26_08205</name>
</gene>
<evidence type="ECO:0000313" key="1">
    <source>
        <dbReference type="EMBL" id="PLT72747.1"/>
    </source>
</evidence>
<sequence>MKWVSAFSYLPINYGVTLAQMKDQTQRVIFDNNLNGSRIRLRLSNRYSSKSLKLENVSVGLVREGKLQNVRMISRGGSMQIELKPGEECWSDELEYVVSAGDKIAVSIYVKEEQKIGSVCVFWSKSGASVSVSETGNYVDGSEFKSRTMEDIYSFVREDANKGIVFYGFTGFQILTEDYVKTITAFGDSITHMSYMTNALCRRLCATKVCPSSVAT</sequence>
<organism evidence="1 2">
    <name type="scientific">Mediterraneibacter gnavus</name>
    <name type="common">Ruminococcus gnavus</name>
    <dbReference type="NCBI Taxonomy" id="33038"/>
    <lineage>
        <taxon>Bacteria</taxon>
        <taxon>Bacillati</taxon>
        <taxon>Bacillota</taxon>
        <taxon>Clostridia</taxon>
        <taxon>Lachnospirales</taxon>
        <taxon>Lachnospiraceae</taxon>
        <taxon>Mediterraneibacter</taxon>
    </lineage>
</organism>
<proteinExistence type="predicted"/>
<name>A0A2N5PC68_MEDGN</name>
<dbReference type="RefSeq" id="WP_101870652.1">
    <property type="nucleotide sequence ID" value="NZ_NIHS01000011.1"/>
</dbReference>
<dbReference type="Proteomes" id="UP000234891">
    <property type="component" value="Unassembled WGS sequence"/>
</dbReference>
<evidence type="ECO:0000313" key="2">
    <source>
        <dbReference type="Proteomes" id="UP000234891"/>
    </source>
</evidence>
<protein>
    <submittedName>
        <fullName evidence="1">Uncharacterized protein</fullName>
    </submittedName>
</protein>
<dbReference type="PANTHER" id="PTHR43784">
    <property type="entry name" value="GDSL-LIKE LIPASE/ACYLHYDROLASE, PUTATIVE (AFU_ORTHOLOGUE AFUA_2G00820)-RELATED"/>
    <property type="match status" value="1"/>
</dbReference>
<dbReference type="EMBL" id="NIHS01000011">
    <property type="protein sequence ID" value="PLT72747.1"/>
    <property type="molecule type" value="Genomic_DNA"/>
</dbReference>
<reference evidence="1 2" key="1">
    <citation type="journal article" date="2017" name="Genome Med.">
        <title>A novel Ruminococcus gnavus clade enriched in inflammatory bowel disease patients.</title>
        <authorList>
            <person name="Hall A.B."/>
            <person name="Yassour M."/>
            <person name="Sauk J."/>
            <person name="Garner A."/>
            <person name="Jiang X."/>
            <person name="Arthur T."/>
            <person name="Lagoudas G.K."/>
            <person name="Vatanen T."/>
            <person name="Fornelos N."/>
            <person name="Wilson R."/>
            <person name="Bertha M."/>
            <person name="Cohen M."/>
            <person name="Garber J."/>
            <person name="Khalili H."/>
            <person name="Gevers D."/>
            <person name="Ananthakrishnan A.N."/>
            <person name="Kugathasan S."/>
            <person name="Lander E.S."/>
            <person name="Blainey P."/>
            <person name="Vlamakis H."/>
            <person name="Xavier R.J."/>
            <person name="Huttenhower C."/>
        </authorList>
    </citation>
    <scope>NUCLEOTIDE SEQUENCE [LARGE SCALE GENOMIC DNA]</scope>
    <source>
        <strain evidence="1 2">RJX1124</strain>
    </source>
</reference>
<dbReference type="PANTHER" id="PTHR43784:SF2">
    <property type="entry name" value="GDSL-LIKE LIPASE_ACYLHYDROLASE, PUTATIVE (AFU_ORTHOLOGUE AFUA_2G00820)-RELATED"/>
    <property type="match status" value="1"/>
</dbReference>
<dbReference type="AlphaFoldDB" id="A0A2N5PC68"/>
<accession>A0A2N5PC68</accession>
<comment type="caution">
    <text evidence="1">The sequence shown here is derived from an EMBL/GenBank/DDBJ whole genome shotgun (WGS) entry which is preliminary data.</text>
</comment>
<dbReference type="InterPro" id="IPR053140">
    <property type="entry name" value="GDSL_Rv0518-like"/>
</dbReference>